<gene>
    <name evidence="2" type="ORF">H103_05845</name>
</gene>
<dbReference type="EMBL" id="KK207877">
    <property type="protein sequence ID" value="EZF50746.1"/>
    <property type="molecule type" value="Genomic_DNA"/>
</dbReference>
<proteinExistence type="predicted"/>
<reference evidence="2" key="1">
    <citation type="submission" date="2014-02" db="EMBL/GenBank/DDBJ databases">
        <title>The Genome Sequence of Trichophyton rubrum (morphotype fischeri) CBS 288.86.</title>
        <authorList>
            <consortium name="The Broad Institute Genomics Platform"/>
            <person name="Cuomo C.A."/>
            <person name="White T.C."/>
            <person name="Graser Y."/>
            <person name="Martinez-Rossi N."/>
            <person name="Heitman J."/>
            <person name="Young S.K."/>
            <person name="Zeng Q."/>
            <person name="Gargeya S."/>
            <person name="Abouelleil A."/>
            <person name="Alvarado L."/>
            <person name="Chapman S.B."/>
            <person name="Gainer-Dewar J."/>
            <person name="Goldberg J."/>
            <person name="Griggs A."/>
            <person name="Gujja S."/>
            <person name="Hansen M."/>
            <person name="Howarth C."/>
            <person name="Imamovic A."/>
            <person name="Larimer J."/>
            <person name="Martinez D."/>
            <person name="Murphy C."/>
            <person name="Pearson M.D."/>
            <person name="Persinoti G."/>
            <person name="Poon T."/>
            <person name="Priest M."/>
            <person name="Roberts A.D."/>
            <person name="Saif S."/>
            <person name="Shea T.D."/>
            <person name="Sykes S.N."/>
            <person name="Wortman J."/>
            <person name="Nusbaum C."/>
            <person name="Birren B."/>
        </authorList>
    </citation>
    <scope>NUCLEOTIDE SEQUENCE [LARGE SCALE GENOMIC DNA]</scope>
    <source>
        <strain evidence="2">CBS 288.86</strain>
    </source>
</reference>
<organism evidence="2">
    <name type="scientific">Trichophyton rubrum CBS 288.86</name>
    <dbReference type="NCBI Taxonomy" id="1215330"/>
    <lineage>
        <taxon>Eukaryota</taxon>
        <taxon>Fungi</taxon>
        <taxon>Dikarya</taxon>
        <taxon>Ascomycota</taxon>
        <taxon>Pezizomycotina</taxon>
        <taxon>Eurotiomycetes</taxon>
        <taxon>Eurotiomycetidae</taxon>
        <taxon>Onygenales</taxon>
        <taxon>Arthrodermataceae</taxon>
        <taxon>Trichophyton</taxon>
    </lineage>
</organism>
<evidence type="ECO:0000313" key="2">
    <source>
        <dbReference type="EMBL" id="EZF50746.1"/>
    </source>
</evidence>
<evidence type="ECO:0000256" key="1">
    <source>
        <dbReference type="SAM" id="MobiDB-lite"/>
    </source>
</evidence>
<protein>
    <submittedName>
        <fullName evidence="2">Uncharacterized protein</fullName>
    </submittedName>
</protein>
<dbReference type="Proteomes" id="UP000023758">
    <property type="component" value="Unassembled WGS sequence"/>
</dbReference>
<feature type="region of interest" description="Disordered" evidence="1">
    <location>
        <begin position="109"/>
        <end position="130"/>
    </location>
</feature>
<feature type="region of interest" description="Disordered" evidence="1">
    <location>
        <begin position="1"/>
        <end position="56"/>
    </location>
</feature>
<name>A0A022VXI0_TRIRU</name>
<dbReference type="AlphaFoldDB" id="A0A022VXI0"/>
<accession>A0A022VXI0</accession>
<sequence length="153" mass="17045">MPAPRSKSRRDEGSASHSHMRYYARANRLRDREFRPRSQKNKKGSATRELGTHDTSASSLWHCITPDHAAAGPVLHDVVQDQVVAEGLSVCPGTSATLRDILLQEMEVSGRGEKEDEEEGDGEEGSWLGRRGRQLEPSMVICKSLLKIKSFVF</sequence>
<feature type="compositionally biased region" description="Acidic residues" evidence="1">
    <location>
        <begin position="115"/>
        <end position="124"/>
    </location>
</feature>
<dbReference type="HOGENOM" id="CLU_1714633_0_0_1"/>